<dbReference type="SUPFAM" id="SSF52980">
    <property type="entry name" value="Restriction endonuclease-like"/>
    <property type="match status" value="1"/>
</dbReference>
<feature type="region of interest" description="Disordered" evidence="1">
    <location>
        <begin position="290"/>
        <end position="316"/>
    </location>
</feature>
<keyword evidence="4" id="KW-1185">Reference proteome</keyword>
<organism evidence="3 4">
    <name type="scientific">Actinoplanes italicus</name>
    <dbReference type="NCBI Taxonomy" id="113567"/>
    <lineage>
        <taxon>Bacteria</taxon>
        <taxon>Bacillati</taxon>
        <taxon>Actinomycetota</taxon>
        <taxon>Actinomycetes</taxon>
        <taxon>Micromonosporales</taxon>
        <taxon>Micromonosporaceae</taxon>
        <taxon>Actinoplanes</taxon>
    </lineage>
</organism>
<dbReference type="InterPro" id="IPR007569">
    <property type="entry name" value="DUF559"/>
</dbReference>
<evidence type="ECO:0000256" key="1">
    <source>
        <dbReference type="SAM" id="MobiDB-lite"/>
    </source>
</evidence>
<name>A0A2T0KPV9_9ACTN</name>
<dbReference type="OrthoDB" id="3173471at2"/>
<dbReference type="Gene3D" id="3.40.960.10">
    <property type="entry name" value="VSR Endonuclease"/>
    <property type="match status" value="1"/>
</dbReference>
<sequence>MPRPPTIPTPLRNQPFHGSTAIRDGLITRAMLRSPIWQRLMHDVYAHRDTDMDHLAWCRAVALILPPGAAIGGLSAARLWGVETEGTQVSVALPRDRWLREDDRLQTHHTTLTPDDVTTVDGIPVTTPERTAFDTGRRLRRADALVVLDAMLHRHLLHRERLQPMIVQRFSWPGITQLTALTRLADPRAESPMESHIRLLLHDARLPPPVPQFEIRDTADRFLGRADLAWPDSALVVEYDGDHHRDRQQFRRDVARLNAFRMAGWTVLRFTADDVFRNAERVAATVSAALTEASNDHRQPPRKTPAKAPDPRRQMQ</sequence>
<gene>
    <name evidence="3" type="ORF">CLV67_101502</name>
</gene>
<dbReference type="InterPro" id="IPR011335">
    <property type="entry name" value="Restrct_endonuc-II-like"/>
</dbReference>
<dbReference type="AlphaFoldDB" id="A0A2T0KPV9"/>
<protein>
    <submittedName>
        <fullName evidence="3">Uncharacterized protein DUF559</fullName>
    </submittedName>
</protein>
<dbReference type="Proteomes" id="UP000239415">
    <property type="component" value="Unassembled WGS sequence"/>
</dbReference>
<dbReference type="EMBL" id="PVMZ01000001">
    <property type="protein sequence ID" value="PRX25782.1"/>
    <property type="molecule type" value="Genomic_DNA"/>
</dbReference>
<reference evidence="3 4" key="1">
    <citation type="submission" date="2018-03" db="EMBL/GenBank/DDBJ databases">
        <title>Genomic Encyclopedia of Archaeal and Bacterial Type Strains, Phase II (KMG-II): from individual species to whole genera.</title>
        <authorList>
            <person name="Goeker M."/>
        </authorList>
    </citation>
    <scope>NUCLEOTIDE SEQUENCE [LARGE SCALE GENOMIC DNA]</scope>
    <source>
        <strain evidence="3 4">DSM 43146</strain>
    </source>
</reference>
<accession>A0A2T0KPV9</accession>
<feature type="domain" description="DUF559" evidence="2">
    <location>
        <begin position="231"/>
        <end position="290"/>
    </location>
</feature>
<comment type="caution">
    <text evidence="3">The sequence shown here is derived from an EMBL/GenBank/DDBJ whole genome shotgun (WGS) entry which is preliminary data.</text>
</comment>
<dbReference type="Pfam" id="PF04480">
    <property type="entry name" value="DUF559"/>
    <property type="match status" value="1"/>
</dbReference>
<evidence type="ECO:0000313" key="3">
    <source>
        <dbReference type="EMBL" id="PRX25782.1"/>
    </source>
</evidence>
<evidence type="ECO:0000313" key="4">
    <source>
        <dbReference type="Proteomes" id="UP000239415"/>
    </source>
</evidence>
<evidence type="ECO:0000259" key="2">
    <source>
        <dbReference type="Pfam" id="PF04480"/>
    </source>
</evidence>
<proteinExistence type="predicted"/>